<gene>
    <name evidence="4" type="ORF">AK812_SmicGene8894</name>
</gene>
<organism evidence="4 5">
    <name type="scientific">Symbiodinium microadriaticum</name>
    <name type="common">Dinoflagellate</name>
    <name type="synonym">Zooxanthella microadriatica</name>
    <dbReference type="NCBI Taxonomy" id="2951"/>
    <lineage>
        <taxon>Eukaryota</taxon>
        <taxon>Sar</taxon>
        <taxon>Alveolata</taxon>
        <taxon>Dinophyceae</taxon>
        <taxon>Suessiales</taxon>
        <taxon>Symbiodiniaceae</taxon>
        <taxon>Symbiodinium</taxon>
    </lineage>
</organism>
<dbReference type="OrthoDB" id="447851at2759"/>
<evidence type="ECO:0000256" key="1">
    <source>
        <dbReference type="SAM" id="MobiDB-lite"/>
    </source>
</evidence>
<feature type="transmembrane region" description="Helical" evidence="2">
    <location>
        <begin position="432"/>
        <end position="452"/>
    </location>
</feature>
<keyword evidence="3" id="KW-0732">Signal</keyword>
<feature type="compositionally biased region" description="Basic and acidic residues" evidence="1">
    <location>
        <begin position="536"/>
        <end position="547"/>
    </location>
</feature>
<accession>A0A1Q9EJT5</accession>
<dbReference type="EMBL" id="LSRX01000133">
    <property type="protein sequence ID" value="OLQ07699.1"/>
    <property type="molecule type" value="Genomic_DNA"/>
</dbReference>
<evidence type="ECO:0008006" key="6">
    <source>
        <dbReference type="Google" id="ProtNLM"/>
    </source>
</evidence>
<keyword evidence="2" id="KW-1133">Transmembrane helix</keyword>
<feature type="signal peptide" evidence="3">
    <location>
        <begin position="1"/>
        <end position="20"/>
    </location>
</feature>
<keyword evidence="2" id="KW-0472">Membrane</keyword>
<evidence type="ECO:0000256" key="2">
    <source>
        <dbReference type="SAM" id="Phobius"/>
    </source>
</evidence>
<dbReference type="SUPFAM" id="SSF103473">
    <property type="entry name" value="MFS general substrate transporter"/>
    <property type="match status" value="1"/>
</dbReference>
<feature type="transmembrane region" description="Helical" evidence="2">
    <location>
        <begin position="228"/>
        <end position="256"/>
    </location>
</feature>
<evidence type="ECO:0000256" key="3">
    <source>
        <dbReference type="SAM" id="SignalP"/>
    </source>
</evidence>
<evidence type="ECO:0000313" key="4">
    <source>
        <dbReference type="EMBL" id="OLQ07699.1"/>
    </source>
</evidence>
<protein>
    <recommendedName>
        <fullName evidence="6">Major facilitator superfamily (MFS) profile domain-containing protein</fullName>
    </recommendedName>
</protein>
<feature type="transmembrane region" description="Helical" evidence="2">
    <location>
        <begin position="162"/>
        <end position="188"/>
    </location>
</feature>
<feature type="transmembrane region" description="Helical" evidence="2">
    <location>
        <begin position="472"/>
        <end position="495"/>
    </location>
</feature>
<feature type="transmembrane region" description="Helical" evidence="2">
    <location>
        <begin position="268"/>
        <end position="292"/>
    </location>
</feature>
<dbReference type="AlphaFoldDB" id="A0A1Q9EJT5"/>
<comment type="caution">
    <text evidence="4">The sequence shown here is derived from an EMBL/GenBank/DDBJ whole genome shotgun (WGS) entry which is preliminary data.</text>
</comment>
<dbReference type="Gene3D" id="1.20.1250.20">
    <property type="entry name" value="MFS general substrate transporter like domains"/>
    <property type="match status" value="1"/>
</dbReference>
<sequence>MPERCARLLLSLLLVQLTLETRSHSAALQERSAVSETFLKTDVPVGDPRASLHQGHAQGLAVNPVKLTEEEPGVAVGLLQQSARAPSSKIMPECLMVDVVIPAVVLTVLGTLALGLIFRFAVDSAPTTYMLALGVYANFQDNLLFTLVLVKSYSLAAQFQAGPIASGCLVGAHKMGTAMGMVLVFLALKVFPECWRRPRLGLLVGAFLQIAAAGSFAALAFFEASNGWVLWVLVASRLLLGLGGGLQVSLAWNLAARLVGESRELHNLRLFVAGCLGLGAGPLMSSLATALAKLVPCHLDGFEGMLAFVALLPWMQLSVLLRPLPSLEELAACGAQKQTSRAQAVVVCLCLAMLVLRNLALASLEVGTAELFQKKYHFPPVVVGLLCALIVFTALPVQLFYERMQGQISLHFMLWASLASGCFLMFENFSALFAASMFFFPMMALSSGIVMAKMQEYVMPDGSVLDRNTTTLLGLVMADFLGRGLGPISARYGIYLGGQRGFAWTQVAYAALSLVLFIGSEVASQRARKGTSESSDQSKSEGSCKGD</sequence>
<reference evidence="4 5" key="1">
    <citation type="submission" date="2016-02" db="EMBL/GenBank/DDBJ databases">
        <title>Genome analysis of coral dinoflagellate symbionts highlights evolutionary adaptations to a symbiotic lifestyle.</title>
        <authorList>
            <person name="Aranda M."/>
            <person name="Li Y."/>
            <person name="Liew Y.J."/>
            <person name="Baumgarten S."/>
            <person name="Simakov O."/>
            <person name="Wilson M."/>
            <person name="Piel J."/>
            <person name="Ashoor H."/>
            <person name="Bougouffa S."/>
            <person name="Bajic V.B."/>
            <person name="Ryu T."/>
            <person name="Ravasi T."/>
            <person name="Bayer T."/>
            <person name="Micklem G."/>
            <person name="Kim H."/>
            <person name="Bhak J."/>
            <person name="Lajeunesse T.C."/>
            <person name="Voolstra C.R."/>
        </authorList>
    </citation>
    <scope>NUCLEOTIDE SEQUENCE [LARGE SCALE GENOMIC DNA]</scope>
    <source>
        <strain evidence="4 5">CCMP2467</strain>
    </source>
</reference>
<proteinExistence type="predicted"/>
<feature type="transmembrane region" description="Helical" evidence="2">
    <location>
        <begin position="129"/>
        <end position="150"/>
    </location>
</feature>
<name>A0A1Q9EJT5_SYMMI</name>
<dbReference type="Proteomes" id="UP000186817">
    <property type="component" value="Unassembled WGS sequence"/>
</dbReference>
<feature type="transmembrane region" description="Helical" evidence="2">
    <location>
        <begin position="304"/>
        <end position="321"/>
    </location>
</feature>
<feature type="transmembrane region" description="Helical" evidence="2">
    <location>
        <begin position="342"/>
        <end position="361"/>
    </location>
</feature>
<feature type="transmembrane region" description="Helical" evidence="2">
    <location>
        <begin position="381"/>
        <end position="401"/>
    </location>
</feature>
<feature type="chain" id="PRO_5012209545" description="Major facilitator superfamily (MFS) profile domain-containing protein" evidence="3">
    <location>
        <begin position="21"/>
        <end position="547"/>
    </location>
</feature>
<evidence type="ECO:0000313" key="5">
    <source>
        <dbReference type="Proteomes" id="UP000186817"/>
    </source>
</evidence>
<feature type="region of interest" description="Disordered" evidence="1">
    <location>
        <begin position="526"/>
        <end position="547"/>
    </location>
</feature>
<keyword evidence="5" id="KW-1185">Reference proteome</keyword>
<dbReference type="InterPro" id="IPR036259">
    <property type="entry name" value="MFS_trans_sf"/>
</dbReference>
<keyword evidence="2" id="KW-0812">Transmembrane</keyword>
<feature type="transmembrane region" description="Helical" evidence="2">
    <location>
        <begin position="408"/>
        <end position="426"/>
    </location>
</feature>
<feature type="transmembrane region" description="Helical" evidence="2">
    <location>
        <begin position="99"/>
        <end position="122"/>
    </location>
</feature>
<feature type="transmembrane region" description="Helical" evidence="2">
    <location>
        <begin position="501"/>
        <end position="519"/>
    </location>
</feature>
<feature type="transmembrane region" description="Helical" evidence="2">
    <location>
        <begin position="200"/>
        <end position="222"/>
    </location>
</feature>